<accession>A0AAE3YKF0</accession>
<keyword evidence="12" id="KW-1208">Phospholipid metabolism</keyword>
<evidence type="ECO:0000256" key="4">
    <source>
        <dbReference type="ARBA" id="ARBA00011738"/>
    </source>
</evidence>
<feature type="transmembrane region" description="Helical" evidence="12">
    <location>
        <begin position="116"/>
        <end position="137"/>
    </location>
</feature>
<keyword evidence="12" id="KW-0594">Phospholipid biosynthesis</keyword>
<dbReference type="Pfam" id="PF01066">
    <property type="entry name" value="CDP-OH_P_transf"/>
    <property type="match status" value="1"/>
</dbReference>
<feature type="binding site" evidence="12">
    <location>
        <begin position="32"/>
        <end position="35"/>
    </location>
    <ligand>
        <name>a CDP-1,2-diacyl-sn-glycerol</name>
        <dbReference type="ChEBI" id="CHEBI:58332"/>
    </ligand>
</feature>
<dbReference type="EC" id="2.7.8.-" evidence="12"/>
<comment type="catalytic activity">
    <reaction evidence="8 12">
        <text>1,2-di-(9Z-octadecenoyl)-sn-glycero-3-cytidine-5'-diphosphate + 1D-myo-inositol 3-phosphate = 1,2-di-(9Z-octadecenoyl)-sn-glycero-3-phospho-(1D-myo-inositol-3-phosphate) + CMP + H(+)</text>
        <dbReference type="Rhea" id="RHEA:61216"/>
        <dbReference type="ChEBI" id="CHEBI:15378"/>
        <dbReference type="ChEBI" id="CHEBI:58401"/>
        <dbReference type="ChEBI" id="CHEBI:60377"/>
        <dbReference type="ChEBI" id="CHEBI:85356"/>
        <dbReference type="ChEBI" id="CHEBI:144472"/>
    </reaction>
</comment>
<sequence length="214" mass="22640">MAKILSVSARAGMAHLIEPVSRALLRLGVTPNAVTVAGTIGVVVGAVVFGTRGHFIIGALFITVACLTDLIDGTMARLREGPNGRFGALLDSSMDRVADAAIFGSLVYWFGKEGDWVTATVALVCLVASVLVSYVKARAEGLGFDCNVGIVERAERLIGIGIGALSTAFGVLWGLQAVLWILAVLSIVTAWQRMRHVYKQDQAALRAQRQSTTA</sequence>
<evidence type="ECO:0000256" key="9">
    <source>
        <dbReference type="ARBA" id="ARBA00024082"/>
    </source>
</evidence>
<keyword evidence="12" id="KW-0479">Metal-binding</keyword>
<feature type="binding site" evidence="12">
    <location>
        <position position="72"/>
    </location>
    <ligand>
        <name>Mg(2+)</name>
        <dbReference type="ChEBI" id="CHEBI:18420"/>
        <label>1</label>
    </ligand>
</feature>
<comment type="catalytic activity">
    <reaction evidence="11 12">
        <text>a CDP-1,2-diacyl-sn-glycerol + 1D-myo-inositol 3-phosphate = a 1,2-diacyl-sn-glycero-3-phospho-(1D-myo-inositol-3-phosphate) + CMP + H(+)</text>
        <dbReference type="Rhea" id="RHEA:60504"/>
        <dbReference type="ChEBI" id="CHEBI:15378"/>
        <dbReference type="ChEBI" id="CHEBI:58088"/>
        <dbReference type="ChEBI" id="CHEBI:58332"/>
        <dbReference type="ChEBI" id="CHEBI:58401"/>
        <dbReference type="ChEBI" id="CHEBI:60377"/>
    </reaction>
</comment>
<dbReference type="GO" id="GO:0005886">
    <property type="term" value="C:plasma membrane"/>
    <property type="evidence" value="ECO:0007669"/>
    <property type="project" value="UniProtKB-SubCell"/>
</dbReference>
<name>A0AAE3YKF0_9ACTN</name>
<keyword evidence="12" id="KW-0443">Lipid metabolism</keyword>
<dbReference type="GO" id="GO:0016780">
    <property type="term" value="F:phosphotransferase activity, for other substituted phosphate groups"/>
    <property type="evidence" value="ECO:0007669"/>
    <property type="project" value="UniProtKB-UniRule"/>
</dbReference>
<proteinExistence type="inferred from homology"/>
<feature type="binding site" evidence="12">
    <location>
        <position position="69"/>
    </location>
    <ligand>
        <name>Mg(2+)</name>
        <dbReference type="ChEBI" id="CHEBI:18420"/>
        <label>1</label>
    </ligand>
</feature>
<gene>
    <name evidence="13" type="ORF">J2S41_000868</name>
</gene>
<feature type="binding site" evidence="12">
    <location>
        <position position="91"/>
    </location>
    <ligand>
        <name>Mg(2+)</name>
        <dbReference type="ChEBI" id="CHEBI:18420"/>
        <label>1</label>
    </ligand>
</feature>
<evidence type="ECO:0000256" key="2">
    <source>
        <dbReference type="ARBA" id="ARBA00004805"/>
    </source>
</evidence>
<comment type="caution">
    <text evidence="13">The sequence shown here is derived from an EMBL/GenBank/DDBJ whole genome shotgun (WGS) entry which is preliminary data.</text>
</comment>
<keyword evidence="14" id="KW-1185">Reference proteome</keyword>
<evidence type="ECO:0000313" key="14">
    <source>
        <dbReference type="Proteomes" id="UP001183643"/>
    </source>
</evidence>
<evidence type="ECO:0000256" key="3">
    <source>
        <dbReference type="ARBA" id="ARBA00010441"/>
    </source>
</evidence>
<dbReference type="GO" id="GO:0012505">
    <property type="term" value="C:endomembrane system"/>
    <property type="evidence" value="ECO:0007669"/>
    <property type="project" value="UniProtKB-SubCell"/>
</dbReference>
<keyword evidence="12 13" id="KW-0808">Transferase</keyword>
<feature type="binding site" evidence="12">
    <location>
        <position position="73"/>
    </location>
    <ligand>
        <name>a CDP-1,2-diacyl-sn-glycerol</name>
        <dbReference type="ChEBI" id="CHEBI:58332"/>
    </ligand>
</feature>
<feature type="binding site" evidence="12">
    <location>
        <position position="91"/>
    </location>
    <ligand>
        <name>Mg(2+)</name>
        <dbReference type="ChEBI" id="CHEBI:18420"/>
        <label>2</label>
    </ligand>
</feature>
<dbReference type="EMBL" id="JAVDYB010000001">
    <property type="protein sequence ID" value="MDR7274090.1"/>
    <property type="molecule type" value="Genomic_DNA"/>
</dbReference>
<evidence type="ECO:0000256" key="11">
    <source>
        <dbReference type="ARBA" id="ARBA00048865"/>
    </source>
</evidence>
<keyword evidence="12" id="KW-0444">Lipid biosynthesis</keyword>
<feature type="binding site" evidence="12">
    <location>
        <position position="77"/>
    </location>
    <ligand>
        <name>a CDP-1,2-diacyl-sn-glycerol</name>
        <dbReference type="ChEBI" id="CHEBI:58332"/>
    </ligand>
</feature>
<comment type="similarity">
    <text evidence="3 12">Belongs to the CDP-alcohol phosphatidyltransferase class-I family.</text>
</comment>
<evidence type="ECO:0000256" key="12">
    <source>
        <dbReference type="HAMAP-Rule" id="MF_02241"/>
    </source>
</evidence>
<evidence type="ECO:0000256" key="6">
    <source>
        <dbReference type="ARBA" id="ARBA00022989"/>
    </source>
</evidence>
<feature type="transmembrane region" description="Helical" evidence="12">
    <location>
        <begin position="23"/>
        <end position="49"/>
    </location>
</feature>
<dbReference type="RefSeq" id="WP_310363372.1">
    <property type="nucleotide sequence ID" value="NZ_JAVDYB010000001.1"/>
</dbReference>
<dbReference type="Proteomes" id="UP001183643">
    <property type="component" value="Unassembled WGS sequence"/>
</dbReference>
<evidence type="ECO:0000256" key="5">
    <source>
        <dbReference type="ARBA" id="ARBA00022692"/>
    </source>
</evidence>
<comment type="subcellular location">
    <subcellularLocation>
        <location evidence="12">Cell membrane</location>
        <topology evidence="12">Multi-pass membrane protein</topology>
    </subcellularLocation>
    <subcellularLocation>
        <location evidence="1">Endomembrane system</location>
        <topology evidence="1">Multi-pass membrane protein</topology>
    </subcellularLocation>
</comment>
<dbReference type="NCBIfam" id="NF045883">
    <property type="entry name" value="PIPSynth"/>
    <property type="match status" value="1"/>
</dbReference>
<evidence type="ECO:0000256" key="1">
    <source>
        <dbReference type="ARBA" id="ARBA00004127"/>
    </source>
</evidence>
<dbReference type="AlphaFoldDB" id="A0AAE3YKF0"/>
<feature type="transmembrane region" description="Helical" evidence="12">
    <location>
        <begin position="158"/>
        <end position="191"/>
    </location>
</feature>
<keyword evidence="5 12" id="KW-0812">Transmembrane</keyword>
<dbReference type="InterPro" id="IPR000462">
    <property type="entry name" value="CDP-OH_P_trans"/>
</dbReference>
<protein>
    <recommendedName>
        <fullName evidence="9 12">Phosphatidylinositol phosphate synthase</fullName>
        <shortName evidence="12">PIP synthase</shortName>
        <ecNumber evidence="12">2.7.8.-</ecNumber>
    </recommendedName>
    <alternativeName>
        <fullName evidence="10 12">CDP-diacylglycerol--D-myo-inositol-3-phosphate 3-phosphatidyltransferase</fullName>
    </alternativeName>
</protein>
<comment type="pathway">
    <text evidence="2 12">Phospholipid metabolism; phosphatidylinositol phosphate biosynthesis.</text>
</comment>
<feature type="active site" description="Proton acceptor" evidence="12">
    <location>
        <position position="95"/>
    </location>
</feature>
<feature type="binding site" evidence="12">
    <location>
        <position position="69"/>
    </location>
    <ligand>
        <name>Mg(2+)</name>
        <dbReference type="ChEBI" id="CHEBI:18420"/>
        <label>2</label>
    </ligand>
</feature>
<evidence type="ECO:0000256" key="8">
    <source>
        <dbReference type="ARBA" id="ARBA00023935"/>
    </source>
</evidence>
<dbReference type="InterPro" id="IPR044268">
    <property type="entry name" value="PIP_synthase_PgsA1"/>
</dbReference>
<evidence type="ECO:0000256" key="7">
    <source>
        <dbReference type="ARBA" id="ARBA00023136"/>
    </source>
</evidence>
<feature type="transmembrane region" description="Helical" evidence="12">
    <location>
        <begin position="55"/>
        <end position="72"/>
    </location>
</feature>
<comment type="cofactor">
    <cofactor evidence="12">
        <name>Mg(2+)</name>
        <dbReference type="ChEBI" id="CHEBI:18420"/>
    </cofactor>
    <text evidence="12">Contains a di-nuclear catalytic Mg(2+) center.</text>
</comment>
<keyword evidence="12" id="KW-1003">Cell membrane</keyword>
<dbReference type="InterPro" id="IPR043130">
    <property type="entry name" value="CDP-OH_PTrfase_TM_dom"/>
</dbReference>
<keyword evidence="7 12" id="KW-0472">Membrane</keyword>
<dbReference type="GO" id="GO:0008654">
    <property type="term" value="P:phospholipid biosynthetic process"/>
    <property type="evidence" value="ECO:0007669"/>
    <property type="project" value="UniProtKB-UniRule"/>
</dbReference>
<dbReference type="Gene3D" id="1.20.120.1760">
    <property type="match status" value="1"/>
</dbReference>
<keyword evidence="12" id="KW-0460">Magnesium</keyword>
<evidence type="ECO:0000256" key="10">
    <source>
        <dbReference type="ARBA" id="ARBA00033137"/>
    </source>
</evidence>
<organism evidence="13 14">
    <name type="scientific">Catenuloplanes atrovinosus</name>
    <dbReference type="NCBI Taxonomy" id="137266"/>
    <lineage>
        <taxon>Bacteria</taxon>
        <taxon>Bacillati</taxon>
        <taxon>Actinomycetota</taxon>
        <taxon>Actinomycetes</taxon>
        <taxon>Micromonosporales</taxon>
        <taxon>Micromonosporaceae</taxon>
        <taxon>Catenuloplanes</taxon>
    </lineage>
</organism>
<keyword evidence="6 12" id="KW-1133">Transmembrane helix</keyword>
<dbReference type="HAMAP" id="MF_02241">
    <property type="entry name" value="PIP_synthase"/>
    <property type="match status" value="1"/>
</dbReference>
<comment type="function">
    <text evidence="12">Catalyzes the conjugation of the 1'-hydroxyl group of D-myo-inositol-3-phosphate (also named L-myo-inositol-1-phosphate) with a lipid tail of cytidine diphosphate diacylglycerol (CDP-DAG), forming phosphatidylinositol phosphate (PIP) and CMP. PIP is a precursor of phosphatidylinositol (PI) which is an essential lipid required for cell wall formation.</text>
</comment>
<comment type="subunit">
    <text evidence="4 12">Homodimer.</text>
</comment>
<evidence type="ECO:0000313" key="13">
    <source>
        <dbReference type="EMBL" id="MDR7274090.1"/>
    </source>
</evidence>
<feature type="binding site" evidence="12">
    <location>
        <position position="95"/>
    </location>
    <ligand>
        <name>Mg(2+)</name>
        <dbReference type="ChEBI" id="CHEBI:18420"/>
        <label>2</label>
    </ligand>
</feature>
<reference evidence="13" key="1">
    <citation type="submission" date="2023-07" db="EMBL/GenBank/DDBJ databases">
        <title>Sequencing the genomes of 1000 actinobacteria strains.</title>
        <authorList>
            <person name="Klenk H.-P."/>
        </authorList>
    </citation>
    <scope>NUCLEOTIDE SEQUENCE</scope>
    <source>
        <strain evidence="13">DSM 44707</strain>
    </source>
</reference>
<comment type="caution">
    <text evidence="12">Lacks conserved residue(s) required for the propagation of feature annotation.</text>
</comment>
<dbReference type="GO" id="GO:0000287">
    <property type="term" value="F:magnesium ion binding"/>
    <property type="evidence" value="ECO:0007669"/>
    <property type="project" value="UniProtKB-UniRule"/>
</dbReference>